<dbReference type="EMBL" id="RGET01000224">
    <property type="protein sequence ID" value="NBN88666.1"/>
    <property type="molecule type" value="Genomic_DNA"/>
</dbReference>
<evidence type="ECO:0000313" key="1">
    <source>
        <dbReference type="EMBL" id="NBN88666.1"/>
    </source>
</evidence>
<organism evidence="1 2">
    <name type="scientific">Candidatus Fonsibacter lacus</name>
    <dbReference type="NCBI Taxonomy" id="2576439"/>
    <lineage>
        <taxon>Bacteria</taxon>
        <taxon>Pseudomonadati</taxon>
        <taxon>Pseudomonadota</taxon>
        <taxon>Alphaproteobacteria</taxon>
        <taxon>Candidatus Pelagibacterales</taxon>
        <taxon>Candidatus Pelagibacterales incertae sedis</taxon>
        <taxon>Candidatus Fonsibacter</taxon>
    </lineage>
</organism>
<dbReference type="Proteomes" id="UP000713222">
    <property type="component" value="Unassembled WGS sequence"/>
</dbReference>
<sequence>MKTIKLTQEQYNRSLKAKGMNHLWIYSKNDTTQRTHNNSIFLTKTIGEPFACLVVEYDGWFSDNDIEKVFGKGVFYDGAVSPDDKENMNVPVYYVKGLVK</sequence>
<accession>A0A964XS82</accession>
<gene>
    <name evidence="1" type="ORF">EBV32_06225</name>
</gene>
<comment type="caution">
    <text evidence="1">The sequence shown here is derived from an EMBL/GenBank/DDBJ whole genome shotgun (WGS) entry which is preliminary data.</text>
</comment>
<name>A0A964XS82_9PROT</name>
<reference evidence="1" key="1">
    <citation type="submission" date="2018-10" db="EMBL/GenBank/DDBJ databases">
        <title>Iterative Subtractive Binning of Freshwater Chronoseries Metagenomes Recovers Nearly Complete Genomes from over Four Hundred Novel Species.</title>
        <authorList>
            <person name="Rodriguez-R L.M."/>
            <person name="Tsementzi D."/>
            <person name="Luo C."/>
            <person name="Konstantinidis K.T."/>
        </authorList>
    </citation>
    <scope>NUCLEOTIDE SEQUENCE</scope>
    <source>
        <strain evidence="1">WB7_6_001</strain>
    </source>
</reference>
<dbReference type="AlphaFoldDB" id="A0A964XS82"/>
<protein>
    <submittedName>
        <fullName evidence="1">Uncharacterized protein</fullName>
    </submittedName>
</protein>
<evidence type="ECO:0000313" key="2">
    <source>
        <dbReference type="Proteomes" id="UP000713222"/>
    </source>
</evidence>
<proteinExistence type="predicted"/>